<evidence type="ECO:0000256" key="3">
    <source>
        <dbReference type="ARBA" id="ARBA00022827"/>
    </source>
</evidence>
<dbReference type="EMBL" id="CP000552">
    <property type="protein sequence ID" value="ABM71840.1"/>
    <property type="molecule type" value="Genomic_DNA"/>
</dbReference>
<dbReference type="AlphaFoldDB" id="A2BVM9"/>
<keyword evidence="6 10" id="KW-0676">Redox-active center</keyword>
<dbReference type="GO" id="GO:0034599">
    <property type="term" value="P:cellular response to oxidative stress"/>
    <property type="evidence" value="ECO:0007669"/>
    <property type="project" value="TreeGrafter"/>
</dbReference>
<dbReference type="GO" id="GO:0050660">
    <property type="term" value="F:flavin adenine dinucleotide binding"/>
    <property type="evidence" value="ECO:0007669"/>
    <property type="project" value="InterPro"/>
</dbReference>
<keyword evidence="5" id="KW-1015">Disulfide bond</keyword>
<keyword evidence="8" id="KW-0547">Nucleotide-binding</keyword>
<evidence type="ECO:0000256" key="1">
    <source>
        <dbReference type="ARBA" id="ARBA00007532"/>
    </source>
</evidence>
<evidence type="ECO:0000259" key="12">
    <source>
        <dbReference type="Pfam" id="PF07992"/>
    </source>
</evidence>
<dbReference type="InterPro" id="IPR036188">
    <property type="entry name" value="FAD/NAD-bd_sf"/>
</dbReference>
<evidence type="ECO:0000256" key="10">
    <source>
        <dbReference type="RuleBase" id="RU003691"/>
    </source>
</evidence>
<feature type="binding site" evidence="8">
    <location>
        <position position="307"/>
    </location>
    <ligand>
        <name>FAD</name>
        <dbReference type="ChEBI" id="CHEBI:57692"/>
    </ligand>
</feature>
<feature type="binding site" evidence="8">
    <location>
        <begin position="180"/>
        <end position="187"/>
    </location>
    <ligand>
        <name>NAD(+)</name>
        <dbReference type="ChEBI" id="CHEBI:57540"/>
    </ligand>
</feature>
<reference evidence="13 14" key="1">
    <citation type="journal article" date="2007" name="PLoS Genet.">
        <title>Patterns and implications of gene gain and loss in the evolution of Prochlorococcus.</title>
        <authorList>
            <person name="Kettler G.C."/>
            <person name="Martiny A.C."/>
            <person name="Huang K."/>
            <person name="Zucker J."/>
            <person name="Coleman M.L."/>
            <person name="Rodrigue S."/>
            <person name="Chen F."/>
            <person name="Lapidus A."/>
            <person name="Ferriera S."/>
            <person name="Johnson J."/>
            <person name="Steglich C."/>
            <person name="Church G.M."/>
            <person name="Richardson P."/>
            <person name="Chisholm S.W."/>
        </authorList>
    </citation>
    <scope>NUCLEOTIDE SEQUENCE [LARGE SCALE GENOMIC DNA]</scope>
    <source>
        <strain evidence="13 14">MIT 9515</strain>
    </source>
</reference>
<feature type="domain" description="FAD/NAD(P)-binding" evidence="12">
    <location>
        <begin position="5"/>
        <end position="322"/>
    </location>
</feature>
<evidence type="ECO:0000313" key="14">
    <source>
        <dbReference type="Proteomes" id="UP000001589"/>
    </source>
</evidence>
<evidence type="ECO:0000256" key="2">
    <source>
        <dbReference type="ARBA" id="ARBA00022630"/>
    </source>
</evidence>
<feature type="binding site" evidence="8">
    <location>
        <position position="267"/>
    </location>
    <ligand>
        <name>NAD(+)</name>
        <dbReference type="ChEBI" id="CHEBI:57540"/>
    </ligand>
</feature>
<feature type="active site" description="Proton acceptor" evidence="7">
    <location>
        <position position="442"/>
    </location>
</feature>
<evidence type="ECO:0000256" key="6">
    <source>
        <dbReference type="ARBA" id="ARBA00023284"/>
    </source>
</evidence>
<keyword evidence="4 10" id="KW-0560">Oxidoreductase</keyword>
<dbReference type="OrthoDB" id="9807946at2"/>
<evidence type="ECO:0000256" key="5">
    <source>
        <dbReference type="ARBA" id="ARBA00023157"/>
    </source>
</evidence>
<dbReference type="Pfam" id="PF07992">
    <property type="entry name" value="Pyr_redox_2"/>
    <property type="match status" value="1"/>
</dbReference>
<evidence type="ECO:0000259" key="11">
    <source>
        <dbReference type="Pfam" id="PF02852"/>
    </source>
</evidence>
<dbReference type="GO" id="GO:0006749">
    <property type="term" value="P:glutathione metabolic process"/>
    <property type="evidence" value="ECO:0007669"/>
    <property type="project" value="TreeGrafter"/>
</dbReference>
<evidence type="ECO:0000256" key="7">
    <source>
        <dbReference type="PIRSR" id="PIRSR000350-2"/>
    </source>
</evidence>
<keyword evidence="2 10" id="KW-0285">Flavoprotein</keyword>
<dbReference type="Pfam" id="PF02852">
    <property type="entry name" value="Pyr_redox_dim"/>
    <property type="match status" value="1"/>
</dbReference>
<dbReference type="KEGG" id="pmc:P9515_06311"/>
<dbReference type="RefSeq" id="WP_011819945.1">
    <property type="nucleotide sequence ID" value="NC_008817.1"/>
</dbReference>
<feature type="binding site" evidence="8">
    <location>
        <position position="51"/>
    </location>
    <ligand>
        <name>FAD</name>
        <dbReference type="ChEBI" id="CHEBI:57692"/>
    </ligand>
</feature>
<gene>
    <name evidence="13" type="primary">gor</name>
    <name evidence="13" type="ordered locus">P9515_06311</name>
</gene>
<dbReference type="SUPFAM" id="SSF51905">
    <property type="entry name" value="FAD/NAD(P)-binding domain"/>
    <property type="match status" value="1"/>
</dbReference>
<dbReference type="InterPro" id="IPR012999">
    <property type="entry name" value="Pyr_OxRdtase_I_AS"/>
</dbReference>
<dbReference type="EC" id="1.8.1.7" evidence="13"/>
<keyword evidence="3 8" id="KW-0274">FAD</keyword>
<dbReference type="NCBIfam" id="NF004776">
    <property type="entry name" value="PRK06116.1"/>
    <property type="match status" value="1"/>
</dbReference>
<feature type="domain" description="Pyridine nucleotide-disulphide oxidoreductase dimerisation" evidence="11">
    <location>
        <begin position="342"/>
        <end position="452"/>
    </location>
</feature>
<evidence type="ECO:0000256" key="8">
    <source>
        <dbReference type="PIRSR" id="PIRSR000350-3"/>
    </source>
</evidence>
<accession>A2BVM9</accession>
<dbReference type="PANTHER" id="PTHR42737">
    <property type="entry name" value="GLUTATHIONE REDUCTASE"/>
    <property type="match status" value="1"/>
</dbReference>
<evidence type="ECO:0000256" key="9">
    <source>
        <dbReference type="PIRSR" id="PIRSR000350-4"/>
    </source>
</evidence>
<dbReference type="PRINTS" id="PR00368">
    <property type="entry name" value="FADPNR"/>
</dbReference>
<dbReference type="eggNOG" id="COG1249">
    <property type="taxonomic scope" value="Bacteria"/>
</dbReference>
<protein>
    <submittedName>
        <fullName evidence="13">Probable glutathione reductase (NADPH)</fullName>
        <ecNumber evidence="13">1.8.1.7</ecNumber>
    </submittedName>
</protein>
<evidence type="ECO:0000313" key="13">
    <source>
        <dbReference type="EMBL" id="ABM71840.1"/>
    </source>
</evidence>
<dbReference type="InterPro" id="IPR016156">
    <property type="entry name" value="FAD/NAD-linked_Rdtase_dimer_sf"/>
</dbReference>
<dbReference type="InterPro" id="IPR001100">
    <property type="entry name" value="Pyr_nuc-diS_OxRdtase"/>
</dbReference>
<dbReference type="PIRSF" id="PIRSF000350">
    <property type="entry name" value="Mercury_reductase_MerA"/>
    <property type="match status" value="1"/>
</dbReference>
<dbReference type="GO" id="GO:0004362">
    <property type="term" value="F:glutathione-disulfide reductase (NADPH) activity"/>
    <property type="evidence" value="ECO:0007669"/>
    <property type="project" value="UniProtKB-EC"/>
</dbReference>
<comment type="cofactor">
    <cofactor evidence="8">
        <name>FAD</name>
        <dbReference type="ChEBI" id="CHEBI:57692"/>
    </cofactor>
    <text evidence="8">Binds 1 FAD per subunit.</text>
</comment>
<dbReference type="GO" id="GO:0045454">
    <property type="term" value="P:cell redox homeostasis"/>
    <property type="evidence" value="ECO:0007669"/>
    <property type="project" value="InterPro"/>
</dbReference>
<dbReference type="HOGENOM" id="CLU_016755_2_0_3"/>
<sequence length="454" mass="50093">MEFEFDLIVVGAGSGGLAAAKRAASYGAKVAIIEVNKIGGTCVLRGCVPKKLMVYAANNRRNMVSAEGYGLINKEITFNSSVLLKNVREEVSRLSHIHSNSLKKLNVTVFEGLGRFKNQNTVEVVCPKTRNILRKVSANKVLISVGGKPKKLEIPGVDLAWSSDDIFELQDFPKTLLIVGGGYIACEFASIFKNLGTEVIQIIRGQNLLSGFDKDLSECLKKSMTSLGIDLKFNNQLKSIKKIKGKLQSTLVSGSKFLTNNILIATGREPALKELHLDTLNLKMDGIYLDVNEVNQTSNSNIFAIGDIIKRPNLTPVAIEQGRVFADNYFADRRRKVNYQNIPKAVFTIPEISTVGLSEEEATEIYSELNIKIFKCSFTPMSNTFKKNKSKCMLKLVVNKKNDKILGCHMFGEAASEIIQMVSVSLNAGITKKDFDNTMALHPTISEEFVTMYG</sequence>
<feature type="binding site" evidence="8">
    <location>
        <position position="114"/>
    </location>
    <ligand>
        <name>FAD</name>
        <dbReference type="ChEBI" id="CHEBI:57692"/>
    </ligand>
</feature>
<organism evidence="13 14">
    <name type="scientific">Prochlorococcus marinus (strain MIT 9515)</name>
    <dbReference type="NCBI Taxonomy" id="167542"/>
    <lineage>
        <taxon>Bacteria</taxon>
        <taxon>Bacillati</taxon>
        <taxon>Cyanobacteriota</taxon>
        <taxon>Cyanophyceae</taxon>
        <taxon>Synechococcales</taxon>
        <taxon>Prochlorococcaceae</taxon>
        <taxon>Prochlorococcus</taxon>
    </lineage>
</organism>
<dbReference type="GO" id="GO:0005829">
    <property type="term" value="C:cytosol"/>
    <property type="evidence" value="ECO:0007669"/>
    <property type="project" value="TreeGrafter"/>
</dbReference>
<keyword evidence="8" id="KW-0520">NAD</keyword>
<name>A2BVM9_PROM5</name>
<dbReference type="PRINTS" id="PR00411">
    <property type="entry name" value="PNDRDTASEI"/>
</dbReference>
<dbReference type="Proteomes" id="UP000001589">
    <property type="component" value="Chromosome"/>
</dbReference>
<proteinExistence type="inferred from homology"/>
<dbReference type="InterPro" id="IPR004099">
    <property type="entry name" value="Pyr_nucl-diS_OxRdtase_dimer"/>
</dbReference>
<dbReference type="STRING" id="167542.P9515_06311"/>
<dbReference type="GeneID" id="60201466"/>
<dbReference type="Gene3D" id="3.50.50.60">
    <property type="entry name" value="FAD/NAD(P)-binding domain"/>
    <property type="match status" value="1"/>
</dbReference>
<dbReference type="InterPro" id="IPR046952">
    <property type="entry name" value="GSHR/TRXR-like"/>
</dbReference>
<dbReference type="SUPFAM" id="SSF55424">
    <property type="entry name" value="FAD/NAD-linked reductases, dimerisation (C-terminal) domain"/>
    <property type="match status" value="1"/>
</dbReference>
<feature type="disulfide bond" description="Redox-active" evidence="9">
    <location>
        <begin position="42"/>
        <end position="47"/>
    </location>
</feature>
<dbReference type="PANTHER" id="PTHR42737:SF2">
    <property type="entry name" value="GLUTATHIONE REDUCTASE"/>
    <property type="match status" value="1"/>
</dbReference>
<dbReference type="PROSITE" id="PS00076">
    <property type="entry name" value="PYRIDINE_REDOX_1"/>
    <property type="match status" value="1"/>
</dbReference>
<dbReference type="InterPro" id="IPR023753">
    <property type="entry name" value="FAD/NAD-binding_dom"/>
</dbReference>
<comment type="similarity">
    <text evidence="1 10">Belongs to the class-I pyridine nucleotide-disulfide oxidoreductase family.</text>
</comment>
<evidence type="ECO:0000256" key="4">
    <source>
        <dbReference type="ARBA" id="ARBA00023002"/>
    </source>
</evidence>